<dbReference type="EMBL" id="BFAG01000022">
    <property type="protein sequence ID" value="GBF08107.1"/>
    <property type="molecule type" value="Genomic_DNA"/>
</dbReference>
<evidence type="ECO:0000259" key="5">
    <source>
        <dbReference type="PROSITE" id="PS50977"/>
    </source>
</evidence>
<organism evidence="6 7">
    <name type="scientific">Deinococcus aerius</name>
    <dbReference type="NCBI Taxonomy" id="200253"/>
    <lineage>
        <taxon>Bacteria</taxon>
        <taxon>Thermotogati</taxon>
        <taxon>Deinococcota</taxon>
        <taxon>Deinococci</taxon>
        <taxon>Deinococcales</taxon>
        <taxon>Deinococcaceae</taxon>
        <taxon>Deinococcus</taxon>
    </lineage>
</organism>
<proteinExistence type="predicted"/>
<evidence type="ECO:0000313" key="7">
    <source>
        <dbReference type="Proteomes" id="UP000236569"/>
    </source>
</evidence>
<keyword evidence="3" id="KW-0804">Transcription</keyword>
<dbReference type="InterPro" id="IPR050109">
    <property type="entry name" value="HTH-type_TetR-like_transc_reg"/>
</dbReference>
<sequence>MAPETPRARAKRQQILTAARTLFLSQGYARTSTDAITEAASVSKQTLYAYYRGKSELLAATVAQELSALDLGGRVQDPPATLPELRARLLAFAGAVTGHLLEPDALALLRLLIGEAIHLPELRATLREAFPARLLGVTEGLLREAHGRGLIYAPDPHLSARMFVGPVMSFVALDGLFGDAPPQPPGEAALATLIDLFLRTVSVKGEAP</sequence>
<evidence type="ECO:0000256" key="4">
    <source>
        <dbReference type="PROSITE-ProRule" id="PRU00335"/>
    </source>
</evidence>
<evidence type="ECO:0000256" key="2">
    <source>
        <dbReference type="ARBA" id="ARBA00023125"/>
    </source>
</evidence>
<accession>A0A2I9DXX4</accession>
<dbReference type="PANTHER" id="PTHR30055:SF146">
    <property type="entry name" value="HTH-TYPE TRANSCRIPTIONAL DUAL REGULATOR CECR"/>
    <property type="match status" value="1"/>
</dbReference>
<dbReference type="Pfam" id="PF00440">
    <property type="entry name" value="TetR_N"/>
    <property type="match status" value="1"/>
</dbReference>
<dbReference type="SUPFAM" id="SSF46689">
    <property type="entry name" value="Homeodomain-like"/>
    <property type="match status" value="1"/>
</dbReference>
<feature type="domain" description="HTH tetR-type" evidence="5">
    <location>
        <begin position="9"/>
        <end position="69"/>
    </location>
</feature>
<evidence type="ECO:0000256" key="1">
    <source>
        <dbReference type="ARBA" id="ARBA00023015"/>
    </source>
</evidence>
<dbReference type="PANTHER" id="PTHR30055">
    <property type="entry name" value="HTH-TYPE TRANSCRIPTIONAL REGULATOR RUTR"/>
    <property type="match status" value="1"/>
</dbReference>
<dbReference type="InterPro" id="IPR036271">
    <property type="entry name" value="Tet_transcr_reg_TetR-rel_C_sf"/>
</dbReference>
<keyword evidence="1" id="KW-0805">Transcription regulation</keyword>
<protein>
    <submittedName>
        <fullName evidence="6">Regulatory protein TetR</fullName>
    </submittedName>
</protein>
<dbReference type="RefSeq" id="WP_165794320.1">
    <property type="nucleotide sequence ID" value="NZ_BFAG01000022.1"/>
</dbReference>
<dbReference type="InterPro" id="IPR039536">
    <property type="entry name" value="TetR_C_Proteobacteria"/>
</dbReference>
<dbReference type="PROSITE" id="PS50977">
    <property type="entry name" value="HTH_TETR_2"/>
    <property type="match status" value="1"/>
</dbReference>
<dbReference type="SUPFAM" id="SSF48498">
    <property type="entry name" value="Tetracyclin repressor-like, C-terminal domain"/>
    <property type="match status" value="1"/>
</dbReference>
<name>A0A2I9DXX4_9DEIO</name>
<dbReference type="InterPro" id="IPR001647">
    <property type="entry name" value="HTH_TetR"/>
</dbReference>
<feature type="DNA-binding region" description="H-T-H motif" evidence="4">
    <location>
        <begin position="32"/>
        <end position="51"/>
    </location>
</feature>
<dbReference type="Proteomes" id="UP000236569">
    <property type="component" value="Unassembled WGS sequence"/>
</dbReference>
<keyword evidence="2 4" id="KW-0238">DNA-binding</keyword>
<dbReference type="PRINTS" id="PR00455">
    <property type="entry name" value="HTHTETR"/>
</dbReference>
<dbReference type="InterPro" id="IPR009057">
    <property type="entry name" value="Homeodomain-like_sf"/>
</dbReference>
<evidence type="ECO:0000256" key="3">
    <source>
        <dbReference type="ARBA" id="ARBA00023163"/>
    </source>
</evidence>
<reference evidence="7" key="1">
    <citation type="submission" date="2018-01" db="EMBL/GenBank/DDBJ databases">
        <title>Draft Genome Sequence of the Radioresistant Bacterium Deinococcus aerius TR0125, Isolated from the Higher Atmosphere above Japan.</title>
        <authorList>
            <person name="Satoh K."/>
            <person name="Arai H."/>
            <person name="Sanzen T."/>
            <person name="Kawaguchi Y."/>
            <person name="Hayashi H."/>
            <person name="Yokobori S."/>
            <person name="Yamagishi A."/>
            <person name="Oono Y."/>
            <person name="Narumi I."/>
        </authorList>
    </citation>
    <scope>NUCLEOTIDE SEQUENCE [LARGE SCALE GENOMIC DNA]</scope>
    <source>
        <strain evidence="7">TR0125</strain>
    </source>
</reference>
<dbReference type="AlphaFoldDB" id="A0A2I9DXX4"/>
<dbReference type="GO" id="GO:0003700">
    <property type="term" value="F:DNA-binding transcription factor activity"/>
    <property type="evidence" value="ECO:0007669"/>
    <property type="project" value="TreeGrafter"/>
</dbReference>
<keyword evidence="7" id="KW-1185">Reference proteome</keyword>
<comment type="caution">
    <text evidence="6">The sequence shown here is derived from an EMBL/GenBank/DDBJ whole genome shotgun (WGS) entry which is preliminary data.</text>
</comment>
<dbReference type="Pfam" id="PF14246">
    <property type="entry name" value="TetR_C_7"/>
    <property type="match status" value="1"/>
</dbReference>
<dbReference type="GO" id="GO:0000976">
    <property type="term" value="F:transcription cis-regulatory region binding"/>
    <property type="evidence" value="ECO:0007669"/>
    <property type="project" value="TreeGrafter"/>
</dbReference>
<dbReference type="FunFam" id="1.10.10.60:FF:000141">
    <property type="entry name" value="TetR family transcriptional regulator"/>
    <property type="match status" value="1"/>
</dbReference>
<evidence type="ECO:0000313" key="6">
    <source>
        <dbReference type="EMBL" id="GBF08107.1"/>
    </source>
</evidence>
<dbReference type="Gene3D" id="1.10.357.10">
    <property type="entry name" value="Tetracycline Repressor, domain 2"/>
    <property type="match status" value="1"/>
</dbReference>
<gene>
    <name evidence="6" type="ORF">DAERI_220050</name>
</gene>